<evidence type="ECO:0000256" key="3">
    <source>
        <dbReference type="ARBA" id="ARBA00022729"/>
    </source>
</evidence>
<dbReference type="PANTHER" id="PTHR30097">
    <property type="entry name" value="CATION EFFLUX SYSTEM PROTEIN CUSB"/>
    <property type="match status" value="1"/>
</dbReference>
<dbReference type="EMBL" id="FNEJ01000034">
    <property type="protein sequence ID" value="SDJ46662.1"/>
    <property type="molecule type" value="Genomic_DNA"/>
</dbReference>
<evidence type="ECO:0000259" key="7">
    <source>
        <dbReference type="Pfam" id="PF25975"/>
    </source>
</evidence>
<proteinExistence type="inferred from homology"/>
<feature type="domain" description="CusB-like beta-barrel" evidence="6">
    <location>
        <begin position="316"/>
        <end position="391"/>
    </location>
</feature>
<evidence type="ECO:0000259" key="5">
    <source>
        <dbReference type="Pfam" id="PF25919"/>
    </source>
</evidence>
<dbReference type="InterPro" id="IPR058790">
    <property type="entry name" value="BSH_CusB"/>
</dbReference>
<comment type="similarity">
    <text evidence="1">Belongs to the membrane fusion protein (MFP) (TC 8.A.1) family.</text>
</comment>
<keyword evidence="3" id="KW-0732">Signal</keyword>
<dbReference type="GO" id="GO:0022857">
    <property type="term" value="F:transmembrane transporter activity"/>
    <property type="evidence" value="ECO:0007669"/>
    <property type="project" value="InterPro"/>
</dbReference>
<dbReference type="InterPro" id="IPR058792">
    <property type="entry name" value="Beta-barrel_RND_2"/>
</dbReference>
<dbReference type="GO" id="GO:0016020">
    <property type="term" value="C:membrane"/>
    <property type="evidence" value="ECO:0007669"/>
    <property type="project" value="InterPro"/>
</dbReference>
<dbReference type="SUPFAM" id="SSF111369">
    <property type="entry name" value="HlyD-like secretion proteins"/>
    <property type="match status" value="1"/>
</dbReference>
<reference evidence="8 9" key="1">
    <citation type="submission" date="2016-10" db="EMBL/GenBank/DDBJ databases">
        <authorList>
            <person name="de Groot N.N."/>
        </authorList>
    </citation>
    <scope>NUCLEOTIDE SEQUENCE [LARGE SCALE GENOMIC DNA]</scope>
    <source>
        <strain evidence="8 9">DSM 26424</strain>
    </source>
</reference>
<evidence type="ECO:0000259" key="6">
    <source>
        <dbReference type="Pfam" id="PF25954"/>
    </source>
</evidence>
<keyword evidence="4" id="KW-0406">Ion transport</keyword>
<dbReference type="FunFam" id="2.40.30.170:FF:000010">
    <property type="entry name" value="Efflux RND transporter periplasmic adaptor subunit"/>
    <property type="match status" value="1"/>
</dbReference>
<dbReference type="GO" id="GO:0060003">
    <property type="term" value="P:copper ion export"/>
    <property type="evidence" value="ECO:0007669"/>
    <property type="project" value="TreeGrafter"/>
</dbReference>
<dbReference type="Gene3D" id="2.40.420.20">
    <property type="match status" value="1"/>
</dbReference>
<dbReference type="Proteomes" id="UP000199093">
    <property type="component" value="Unassembled WGS sequence"/>
</dbReference>
<feature type="domain" description="CzcB-like C-terminal circularly permuted SH3-like" evidence="7">
    <location>
        <begin position="398"/>
        <end position="458"/>
    </location>
</feature>
<dbReference type="NCBIfam" id="TIGR01730">
    <property type="entry name" value="RND_mfp"/>
    <property type="match status" value="1"/>
</dbReference>
<dbReference type="PANTHER" id="PTHR30097:SF15">
    <property type="entry name" value="CATION EFFLUX SYSTEM PROTEIN CUSB"/>
    <property type="match status" value="1"/>
</dbReference>
<dbReference type="GO" id="GO:0015679">
    <property type="term" value="P:plasma membrane copper ion transport"/>
    <property type="evidence" value="ECO:0007669"/>
    <property type="project" value="TreeGrafter"/>
</dbReference>
<evidence type="ECO:0000256" key="1">
    <source>
        <dbReference type="ARBA" id="ARBA00009477"/>
    </source>
</evidence>
<evidence type="ECO:0000313" key="8">
    <source>
        <dbReference type="EMBL" id="SDJ46662.1"/>
    </source>
</evidence>
<dbReference type="Pfam" id="PF25954">
    <property type="entry name" value="Beta-barrel_RND_2"/>
    <property type="match status" value="1"/>
</dbReference>
<dbReference type="RefSeq" id="WP_089851911.1">
    <property type="nucleotide sequence ID" value="NZ_FNEJ01000034.1"/>
</dbReference>
<dbReference type="AlphaFoldDB" id="A0A1G8TYS4"/>
<dbReference type="STRING" id="555512.SAMN04487993_103411"/>
<protein>
    <submittedName>
        <fullName evidence="8">Membrane fusion protein, Cu(I)/Ag(I) efflux system</fullName>
    </submittedName>
</protein>
<feature type="domain" description="CusB-like barrel-sandwich hybrid" evidence="5">
    <location>
        <begin position="195"/>
        <end position="311"/>
    </location>
</feature>
<keyword evidence="9" id="KW-1185">Reference proteome</keyword>
<accession>A0A1G8TYS4</accession>
<name>A0A1G8TYS4_9RHOB</name>
<dbReference type="Pfam" id="PF25919">
    <property type="entry name" value="BSH_CusB"/>
    <property type="match status" value="1"/>
</dbReference>
<dbReference type="GO" id="GO:0046914">
    <property type="term" value="F:transition metal ion binding"/>
    <property type="evidence" value="ECO:0007669"/>
    <property type="project" value="TreeGrafter"/>
</dbReference>
<dbReference type="OrthoDB" id="9806939at2"/>
<dbReference type="Pfam" id="PF25975">
    <property type="entry name" value="CzcB_C"/>
    <property type="match status" value="1"/>
</dbReference>
<dbReference type="GO" id="GO:0030288">
    <property type="term" value="C:outer membrane-bounded periplasmic space"/>
    <property type="evidence" value="ECO:0007669"/>
    <property type="project" value="TreeGrafter"/>
</dbReference>
<gene>
    <name evidence="8" type="ORF">SAMN04487993_103411</name>
</gene>
<organism evidence="8 9">
    <name type="scientific">Salipiger marinus</name>
    <dbReference type="NCBI Taxonomy" id="555512"/>
    <lineage>
        <taxon>Bacteria</taxon>
        <taxon>Pseudomonadati</taxon>
        <taxon>Pseudomonadota</taxon>
        <taxon>Alphaproteobacteria</taxon>
        <taxon>Rhodobacterales</taxon>
        <taxon>Roseobacteraceae</taxon>
        <taxon>Salipiger</taxon>
    </lineage>
</organism>
<dbReference type="InterPro" id="IPR058649">
    <property type="entry name" value="CzcB_C"/>
</dbReference>
<dbReference type="Gene3D" id="2.40.30.170">
    <property type="match status" value="1"/>
</dbReference>
<dbReference type="FunFam" id="2.40.420.20:FF:000003">
    <property type="entry name" value="Cation efflux system protein cusB"/>
    <property type="match status" value="1"/>
</dbReference>
<dbReference type="InterPro" id="IPR006143">
    <property type="entry name" value="RND_pump_MFP"/>
</dbReference>
<evidence type="ECO:0000313" key="9">
    <source>
        <dbReference type="Proteomes" id="UP000199093"/>
    </source>
</evidence>
<sequence length="478" mass="50426">MSVFGKLVLIAVVGSAAGWVGLAAGGKGWTPAMLTDVTQTQLTALLGREAEAMPAEIRSAMGPIIYYRHPDGLAEWSAVPTDTVDGKAFLPVLASEDVSFDPEAPNPLEAKIDERTVLYYRHPMGLPDTSPVPKQDSMGMDYLPVFADEANDAGSVTVSPGKLQRTGVRTSVAVLKPMATTVRAPGIVALDDRRVSVISLRADAFIEEVEDVTTGSIVEAGEPLATLYSPDIVSAAAQYVSDLRSGDGRVEGSRQRLANLGVPVSVIDKIAADRRAPVQISLMAPRSGVVLERMAVEGMMSEAGETLFRIADTSVVWIMADVPESALAGLSDGKAATITFPGLPGETFSGIIDKIYPEVDMQTRTARVRIDLPNPEGRLLVNMFADVALATGDGAPVVRVPETSVIDTGDRQVVIRDMGEGKFAPQDVVVGRQAAGMVEIREGIAEGDRVVTTSTFLIDAESNLNAALAALASPEASE</sequence>
<dbReference type="InterPro" id="IPR051909">
    <property type="entry name" value="MFP_Cation_Efflux"/>
</dbReference>
<keyword evidence="2" id="KW-0813">Transport</keyword>
<evidence type="ECO:0000256" key="4">
    <source>
        <dbReference type="ARBA" id="ARBA00023065"/>
    </source>
</evidence>
<evidence type="ECO:0000256" key="2">
    <source>
        <dbReference type="ARBA" id="ARBA00022448"/>
    </source>
</evidence>